<dbReference type="AlphaFoldDB" id="A0A1N7S6M2"/>
<organism evidence="2 3">
    <name type="scientific">Paraburkholderia piptadeniae</name>
    <dbReference type="NCBI Taxonomy" id="1701573"/>
    <lineage>
        <taxon>Bacteria</taxon>
        <taxon>Pseudomonadati</taxon>
        <taxon>Pseudomonadota</taxon>
        <taxon>Betaproteobacteria</taxon>
        <taxon>Burkholderiales</taxon>
        <taxon>Burkholderiaceae</taxon>
        <taxon>Paraburkholderia</taxon>
    </lineage>
</organism>
<feature type="transmembrane region" description="Helical" evidence="1">
    <location>
        <begin position="84"/>
        <end position="105"/>
    </location>
</feature>
<gene>
    <name evidence="2" type="ORF">BN2476_340007</name>
</gene>
<dbReference type="RefSeq" id="WP_235850874.1">
    <property type="nucleotide sequence ID" value="NZ_CYGY02000034.1"/>
</dbReference>
<proteinExistence type="predicted"/>
<protein>
    <submittedName>
        <fullName evidence="2">Uncharacterized protein</fullName>
    </submittedName>
</protein>
<dbReference type="Proteomes" id="UP000195569">
    <property type="component" value="Unassembled WGS sequence"/>
</dbReference>
<keyword evidence="1" id="KW-1133">Transmembrane helix</keyword>
<keyword evidence="1" id="KW-0812">Transmembrane</keyword>
<name>A0A1N7S6M2_9BURK</name>
<keyword evidence="3" id="KW-1185">Reference proteome</keyword>
<dbReference type="EMBL" id="CYGY02000034">
    <property type="protein sequence ID" value="SIT42979.1"/>
    <property type="molecule type" value="Genomic_DNA"/>
</dbReference>
<reference evidence="2" key="1">
    <citation type="submission" date="2016-12" db="EMBL/GenBank/DDBJ databases">
        <authorList>
            <person name="Moulin L."/>
        </authorList>
    </citation>
    <scope>NUCLEOTIDE SEQUENCE [LARGE SCALE GENOMIC DNA]</scope>
    <source>
        <strain evidence="2">STM 7183</strain>
    </source>
</reference>
<evidence type="ECO:0000313" key="3">
    <source>
        <dbReference type="Proteomes" id="UP000195569"/>
    </source>
</evidence>
<comment type="caution">
    <text evidence="2">The sequence shown here is derived from an EMBL/GenBank/DDBJ whole genome shotgun (WGS) entry which is preliminary data.</text>
</comment>
<keyword evidence="1" id="KW-0472">Membrane</keyword>
<sequence length="115" mass="12096">MDTKDSRAAASSRATSASLSLLTPCRFATDVTDFDVTDAALAAEEVEAFFRATGVAVSADAFLAEEAGLAALTLVVFFGSSEPLPVALFPPVVFTIAIAFYRLCLENKTAENLLL</sequence>
<evidence type="ECO:0000313" key="2">
    <source>
        <dbReference type="EMBL" id="SIT42979.1"/>
    </source>
</evidence>
<evidence type="ECO:0000256" key="1">
    <source>
        <dbReference type="SAM" id="Phobius"/>
    </source>
</evidence>
<accession>A0A1N7S6M2</accession>